<dbReference type="InterPro" id="IPR053951">
    <property type="entry name" value="K_trans_N"/>
</dbReference>
<feature type="domain" description="K+ potassium transporter integral membrane" evidence="12">
    <location>
        <begin position="38"/>
        <end position="525"/>
    </location>
</feature>
<dbReference type="AlphaFoldDB" id="A0AAV5JTS9"/>
<feature type="transmembrane region" description="Helical" evidence="10">
    <location>
        <begin position="277"/>
        <end position="296"/>
    </location>
</feature>
<evidence type="ECO:0000259" key="13">
    <source>
        <dbReference type="Pfam" id="PF22776"/>
    </source>
</evidence>
<keyword evidence="5 10" id="KW-0812">Transmembrane</keyword>
<keyword evidence="15" id="KW-1185">Reference proteome</keyword>
<feature type="transmembrane region" description="Helical" evidence="10">
    <location>
        <begin position="30"/>
        <end position="48"/>
    </location>
</feature>
<accession>A0AAV5JTS9</accession>
<feature type="transmembrane region" description="Helical" evidence="10">
    <location>
        <begin position="308"/>
        <end position="330"/>
    </location>
</feature>
<evidence type="ECO:0000313" key="14">
    <source>
        <dbReference type="EMBL" id="GKV17989.1"/>
    </source>
</evidence>
<comment type="caution">
    <text evidence="10">Lacks conserved residue(s) required for the propagation of feature annotation.</text>
</comment>
<evidence type="ECO:0000256" key="9">
    <source>
        <dbReference type="ARBA" id="ARBA00023136"/>
    </source>
</evidence>
<keyword evidence="8 10" id="KW-0406">Ion transport</keyword>
<evidence type="ECO:0000313" key="15">
    <source>
        <dbReference type="Proteomes" id="UP001054252"/>
    </source>
</evidence>
<feature type="transmembrane region" description="Helical" evidence="10">
    <location>
        <begin position="553"/>
        <end position="576"/>
    </location>
</feature>
<feature type="region of interest" description="Disordered" evidence="11">
    <location>
        <begin position="1"/>
        <end position="23"/>
    </location>
</feature>
<comment type="caution">
    <text evidence="14">The sequence shown here is derived from an EMBL/GenBank/DDBJ whole genome shotgun (WGS) entry which is preliminary data.</text>
</comment>
<proteinExistence type="inferred from homology"/>
<dbReference type="Pfam" id="PF02705">
    <property type="entry name" value="K_trans"/>
    <property type="match status" value="1"/>
</dbReference>
<feature type="transmembrane region" description="Helical" evidence="10">
    <location>
        <begin position="204"/>
        <end position="222"/>
    </location>
</feature>
<evidence type="ECO:0000256" key="1">
    <source>
        <dbReference type="ARBA" id="ARBA00004651"/>
    </source>
</evidence>
<name>A0AAV5JTS9_9ROSI</name>
<dbReference type="GO" id="GO:0005886">
    <property type="term" value="C:plasma membrane"/>
    <property type="evidence" value="ECO:0007669"/>
    <property type="project" value="UniProtKB-SubCell"/>
</dbReference>
<feature type="transmembrane region" description="Helical" evidence="10">
    <location>
        <begin position="458"/>
        <end position="480"/>
    </location>
</feature>
<feature type="transmembrane region" description="Helical" evidence="10">
    <location>
        <begin position="396"/>
        <end position="420"/>
    </location>
</feature>
<dbReference type="InterPro" id="IPR053952">
    <property type="entry name" value="K_trans_C"/>
</dbReference>
<organism evidence="14 15">
    <name type="scientific">Rubroshorea leprosula</name>
    <dbReference type="NCBI Taxonomy" id="152421"/>
    <lineage>
        <taxon>Eukaryota</taxon>
        <taxon>Viridiplantae</taxon>
        <taxon>Streptophyta</taxon>
        <taxon>Embryophyta</taxon>
        <taxon>Tracheophyta</taxon>
        <taxon>Spermatophyta</taxon>
        <taxon>Magnoliopsida</taxon>
        <taxon>eudicotyledons</taxon>
        <taxon>Gunneridae</taxon>
        <taxon>Pentapetalae</taxon>
        <taxon>rosids</taxon>
        <taxon>malvids</taxon>
        <taxon>Malvales</taxon>
        <taxon>Dipterocarpaceae</taxon>
        <taxon>Rubroshorea</taxon>
    </lineage>
</organism>
<evidence type="ECO:0000256" key="5">
    <source>
        <dbReference type="ARBA" id="ARBA00022692"/>
    </source>
</evidence>
<feature type="transmembrane region" description="Helical" evidence="10">
    <location>
        <begin position="229"/>
        <end position="251"/>
    </location>
</feature>
<reference evidence="14 15" key="1">
    <citation type="journal article" date="2021" name="Commun. Biol.">
        <title>The genome of Shorea leprosula (Dipterocarpaceae) highlights the ecological relevance of drought in aseasonal tropical rainforests.</title>
        <authorList>
            <person name="Ng K.K.S."/>
            <person name="Kobayashi M.J."/>
            <person name="Fawcett J.A."/>
            <person name="Hatakeyama M."/>
            <person name="Paape T."/>
            <person name="Ng C.H."/>
            <person name="Ang C.C."/>
            <person name="Tnah L.H."/>
            <person name="Lee C.T."/>
            <person name="Nishiyama T."/>
            <person name="Sese J."/>
            <person name="O'Brien M.J."/>
            <person name="Copetti D."/>
            <person name="Mohd Noor M.I."/>
            <person name="Ong R.C."/>
            <person name="Putra M."/>
            <person name="Sireger I.Z."/>
            <person name="Indrioko S."/>
            <person name="Kosugi Y."/>
            <person name="Izuno A."/>
            <person name="Isagi Y."/>
            <person name="Lee S.L."/>
            <person name="Shimizu K.K."/>
        </authorList>
    </citation>
    <scope>NUCLEOTIDE SEQUENCE [LARGE SCALE GENOMIC DNA]</scope>
    <source>
        <strain evidence="14">214</strain>
    </source>
</reference>
<evidence type="ECO:0000256" key="6">
    <source>
        <dbReference type="ARBA" id="ARBA00022958"/>
    </source>
</evidence>
<dbReference type="PANTHER" id="PTHR30540:SF95">
    <property type="entry name" value="POTASSIUM TRANSPORTER 10"/>
    <property type="match status" value="1"/>
</dbReference>
<evidence type="ECO:0000256" key="3">
    <source>
        <dbReference type="ARBA" id="ARBA00022448"/>
    </source>
</evidence>
<keyword evidence="9 10" id="KW-0472">Membrane</keyword>
<keyword evidence="6 10" id="KW-0630">Potassium</keyword>
<dbReference type="NCBIfam" id="TIGR00794">
    <property type="entry name" value="kup"/>
    <property type="match status" value="1"/>
</dbReference>
<feature type="transmembrane region" description="Helical" evidence="10">
    <location>
        <begin position="426"/>
        <end position="451"/>
    </location>
</feature>
<evidence type="ECO:0000259" key="12">
    <source>
        <dbReference type="Pfam" id="PF02705"/>
    </source>
</evidence>
<keyword evidence="3" id="KW-0813">Transport</keyword>
<evidence type="ECO:0000256" key="10">
    <source>
        <dbReference type="RuleBase" id="RU321113"/>
    </source>
</evidence>
<feature type="transmembrane region" description="Helical" evidence="10">
    <location>
        <begin position="72"/>
        <end position="93"/>
    </location>
</feature>
<dbReference type="InterPro" id="IPR003855">
    <property type="entry name" value="K+_transporter"/>
</dbReference>
<feature type="transmembrane region" description="Helical" evidence="10">
    <location>
        <begin position="350"/>
        <end position="375"/>
    </location>
</feature>
<dbReference type="GO" id="GO:0015079">
    <property type="term" value="F:potassium ion transmembrane transporter activity"/>
    <property type="evidence" value="ECO:0007669"/>
    <property type="project" value="UniProtKB-UniRule"/>
</dbReference>
<sequence>MGRMWVSNQKLDQPIGEESRRSKINQPEKISSLVVLQLAFQSLGVVYGDLSTSPLYVFNNTFPEGIDEPEDLLGALSLIIYSLTLIPLLKYVFIVCRANDNGQGGTFALYSLLCRHVNIKSIPNQDQTDEALTTYSTSSCCKESIAGRTKKWLEGQRYMKQLLIILVIIGSCMVIGDGILTPAISVLSAVGGIKLQNRNISDEVVVIVAVMILVGLFSMQHYGTDKVSWLFAPIIFLWLLLIGGIGIFNIWKYDVAALKAYSPMYMYRYFKRGGKRAWTSLGGILLSITGTEALFAELSYFRVSSIQIAFTVIVFPCLLLAYTGQVAYLLENSEHVVGAFYHSIPDRTYWPMFIIATGAAVVASQSTITATFSLIKQAVALGCFPRVKVVHTSKKFGGQIYIPDINWILLVLCIAVTAGFKKQSEIGNALGTAVVMVMLVTTFLTILIMILIWHWHWVLVMIFTVLSIIVEAAYLFSVLFKVDQGGWVPLVIAAALFIIMGAWHYGTVKRYHFELHSMVSLAWILSLGPSLGLVRVPGVGLVYTELASGVPHIFSHLITNLPAIHSVVIFVCLKYLPVYTVPERERFHVTRIGPKNLRMFRCVARYGYKDLHKKDDDFEKNLFDNLFKFVRLEYLMEAGSESDGCSSGDQQIEHSMDSHPSNNDYAVSSCVDSTISSVDSLRSAREKGQQSEINEIEFLSKCREAGTVHILGNTAVHARTDSRLFKRITIDYVYAFLRKICRGNSAIFHVPHESLLNVGQRIYV</sequence>
<comment type="similarity">
    <text evidence="2 10">Belongs to the HAK/KUP transporter (TC 2.A.72.3) family.</text>
</comment>
<dbReference type="PANTHER" id="PTHR30540">
    <property type="entry name" value="OSMOTIC STRESS POTASSIUM TRANSPORTER"/>
    <property type="match status" value="1"/>
</dbReference>
<keyword evidence="4 10" id="KW-0633">Potassium transport</keyword>
<feature type="transmembrane region" description="Helical" evidence="10">
    <location>
        <begin position="515"/>
        <end position="533"/>
    </location>
</feature>
<feature type="transmembrane region" description="Helical" evidence="10">
    <location>
        <begin position="162"/>
        <end position="184"/>
    </location>
</feature>
<dbReference type="Proteomes" id="UP001054252">
    <property type="component" value="Unassembled WGS sequence"/>
</dbReference>
<evidence type="ECO:0000256" key="2">
    <source>
        <dbReference type="ARBA" id="ARBA00008440"/>
    </source>
</evidence>
<evidence type="ECO:0000256" key="4">
    <source>
        <dbReference type="ARBA" id="ARBA00022538"/>
    </source>
</evidence>
<dbReference type="Pfam" id="PF22776">
    <property type="entry name" value="K_trans_C"/>
    <property type="match status" value="1"/>
</dbReference>
<feature type="transmembrane region" description="Helical" evidence="10">
    <location>
        <begin position="486"/>
        <end position="503"/>
    </location>
</feature>
<comment type="subcellular location">
    <subcellularLocation>
        <location evidence="1">Cell membrane</location>
        <topology evidence="1">Multi-pass membrane protein</topology>
    </subcellularLocation>
    <subcellularLocation>
        <location evidence="10">Membrane</location>
        <topology evidence="10">Multi-pass membrane protein</topology>
    </subcellularLocation>
</comment>
<evidence type="ECO:0000256" key="11">
    <source>
        <dbReference type="SAM" id="MobiDB-lite"/>
    </source>
</evidence>
<dbReference type="EMBL" id="BPVZ01000049">
    <property type="protein sequence ID" value="GKV17989.1"/>
    <property type="molecule type" value="Genomic_DNA"/>
</dbReference>
<keyword evidence="7 10" id="KW-1133">Transmembrane helix</keyword>
<comment type="function">
    <text evidence="10">Potassium transporter.</text>
</comment>
<evidence type="ECO:0000256" key="7">
    <source>
        <dbReference type="ARBA" id="ARBA00022989"/>
    </source>
</evidence>
<feature type="compositionally biased region" description="Polar residues" evidence="11">
    <location>
        <begin position="1"/>
        <end position="11"/>
    </location>
</feature>
<feature type="domain" description="K+ potassium transporter C-terminal" evidence="13">
    <location>
        <begin position="537"/>
        <end position="762"/>
    </location>
</feature>
<gene>
    <name evidence="14" type="ORF">SLEP1_g28429</name>
</gene>
<evidence type="ECO:0000256" key="8">
    <source>
        <dbReference type="ARBA" id="ARBA00023065"/>
    </source>
</evidence>
<protein>
    <recommendedName>
        <fullName evidence="10">Potassium transporter</fullName>
    </recommendedName>
</protein>